<protein>
    <submittedName>
        <fullName evidence="1">Uncharacterized protein</fullName>
    </submittedName>
</protein>
<sequence>MNKMQCIPAGVHGFLACSVRTDTRQQARWSLARRRVAACLRSMLSIDLLAAARVIVIVGVGSSIGGSPLAAAPLGVEPRSEVAVRRGGSGCVRLRRRGDVNRCW</sequence>
<evidence type="ECO:0000313" key="1">
    <source>
        <dbReference type="EMBL" id="KAG2608260.1"/>
    </source>
</evidence>
<reference evidence="1" key="1">
    <citation type="submission" date="2020-05" db="EMBL/GenBank/DDBJ databases">
        <title>WGS assembly of Panicum virgatum.</title>
        <authorList>
            <person name="Lovell J.T."/>
            <person name="Jenkins J."/>
            <person name="Shu S."/>
            <person name="Juenger T.E."/>
            <person name="Schmutz J."/>
        </authorList>
    </citation>
    <scope>NUCLEOTIDE SEQUENCE</scope>
    <source>
        <strain evidence="1">AP13</strain>
    </source>
</reference>
<organism evidence="1 2">
    <name type="scientific">Panicum virgatum</name>
    <name type="common">Blackwell switchgrass</name>
    <dbReference type="NCBI Taxonomy" id="38727"/>
    <lineage>
        <taxon>Eukaryota</taxon>
        <taxon>Viridiplantae</taxon>
        <taxon>Streptophyta</taxon>
        <taxon>Embryophyta</taxon>
        <taxon>Tracheophyta</taxon>
        <taxon>Spermatophyta</taxon>
        <taxon>Magnoliopsida</taxon>
        <taxon>Liliopsida</taxon>
        <taxon>Poales</taxon>
        <taxon>Poaceae</taxon>
        <taxon>PACMAD clade</taxon>
        <taxon>Panicoideae</taxon>
        <taxon>Panicodae</taxon>
        <taxon>Paniceae</taxon>
        <taxon>Panicinae</taxon>
        <taxon>Panicum</taxon>
        <taxon>Panicum sect. Hiantes</taxon>
    </lineage>
</organism>
<dbReference type="Proteomes" id="UP000823388">
    <property type="component" value="Chromosome 4N"/>
</dbReference>
<proteinExistence type="predicted"/>
<accession>A0A8T0TB93</accession>
<comment type="caution">
    <text evidence="1">The sequence shown here is derived from an EMBL/GenBank/DDBJ whole genome shotgun (WGS) entry which is preliminary data.</text>
</comment>
<keyword evidence="2" id="KW-1185">Reference proteome</keyword>
<name>A0A8T0TB93_PANVG</name>
<dbReference type="AlphaFoldDB" id="A0A8T0TB93"/>
<dbReference type="PROSITE" id="PS51257">
    <property type="entry name" value="PROKAR_LIPOPROTEIN"/>
    <property type="match status" value="1"/>
</dbReference>
<gene>
    <name evidence="1" type="ORF">PVAP13_4NG311100</name>
</gene>
<dbReference type="EMBL" id="CM029044">
    <property type="protein sequence ID" value="KAG2608260.1"/>
    <property type="molecule type" value="Genomic_DNA"/>
</dbReference>
<evidence type="ECO:0000313" key="2">
    <source>
        <dbReference type="Proteomes" id="UP000823388"/>
    </source>
</evidence>